<gene>
    <name evidence="14" type="ordered locus">RBE_0744</name>
</gene>
<dbReference type="PANTHER" id="PTHR44936">
    <property type="entry name" value="SENSOR PROTEIN CREC"/>
    <property type="match status" value="1"/>
</dbReference>
<evidence type="ECO:0000313" key="15">
    <source>
        <dbReference type="Proteomes" id="UP000001951"/>
    </source>
</evidence>
<dbReference type="Proteomes" id="UP000001951">
    <property type="component" value="Chromosome"/>
</dbReference>
<dbReference type="Gene3D" id="1.10.287.130">
    <property type="match status" value="1"/>
</dbReference>
<dbReference type="CDD" id="cd00075">
    <property type="entry name" value="HATPase"/>
    <property type="match status" value="1"/>
</dbReference>
<keyword evidence="5" id="KW-0997">Cell inner membrane</keyword>
<dbReference type="PANTHER" id="PTHR44936:SF5">
    <property type="entry name" value="SENSOR HISTIDINE KINASE ENVZ"/>
    <property type="match status" value="1"/>
</dbReference>
<dbReference type="Pfam" id="PF02518">
    <property type="entry name" value="HATPase_c"/>
    <property type="match status" value="1"/>
</dbReference>
<feature type="domain" description="Histidine kinase" evidence="13">
    <location>
        <begin position="49"/>
        <end position="250"/>
    </location>
</feature>
<dbReference type="InterPro" id="IPR003661">
    <property type="entry name" value="HisK_dim/P_dom"/>
</dbReference>
<comment type="subcellular location">
    <subcellularLocation>
        <location evidence="2">Cell inner membrane</location>
        <topology evidence="2">Multi-pass membrane protein</topology>
    </subcellularLocation>
</comment>
<reference evidence="14 15" key="1">
    <citation type="journal article" date="2006" name="PLoS Genet.">
        <title>Genome sequence of Rickettsia bellii illuminates the role of amoebae in gene exchanges between intracellular pathogens.</title>
        <authorList>
            <person name="Ogata H."/>
            <person name="La Scola B."/>
            <person name="Audic S."/>
            <person name="Renesto P."/>
            <person name="Blanc G."/>
            <person name="Robert C."/>
            <person name="Fournier P.-E."/>
            <person name="Claverie J.-M."/>
            <person name="Raoult D."/>
        </authorList>
    </citation>
    <scope>NUCLEOTIDE SEQUENCE [LARGE SCALE GENOMIC DNA]</scope>
    <source>
        <strain evidence="14 15">RML369-C</strain>
    </source>
</reference>
<evidence type="ECO:0000256" key="8">
    <source>
        <dbReference type="ARBA" id="ARBA00022692"/>
    </source>
</evidence>
<evidence type="ECO:0000256" key="7">
    <source>
        <dbReference type="ARBA" id="ARBA00022679"/>
    </source>
</evidence>
<evidence type="ECO:0000256" key="4">
    <source>
        <dbReference type="ARBA" id="ARBA00022475"/>
    </source>
</evidence>
<dbReference type="InterPro" id="IPR003594">
    <property type="entry name" value="HATPase_dom"/>
</dbReference>
<dbReference type="EMBL" id="CP000087">
    <property type="protein sequence ID" value="ABE04825.1"/>
    <property type="molecule type" value="Genomic_DNA"/>
</dbReference>
<comment type="catalytic activity">
    <reaction evidence="1">
        <text>ATP + protein L-histidine = ADP + protein N-phospho-L-histidine.</text>
        <dbReference type="EC" id="2.7.13.3"/>
    </reaction>
</comment>
<evidence type="ECO:0000256" key="2">
    <source>
        <dbReference type="ARBA" id="ARBA00004429"/>
    </source>
</evidence>
<dbReference type="SUPFAM" id="SSF47384">
    <property type="entry name" value="Homodimeric domain of signal transducing histidine kinase"/>
    <property type="match status" value="1"/>
</dbReference>
<name>Q1RII9_RICBR</name>
<keyword evidence="4" id="KW-1003">Cell membrane</keyword>
<dbReference type="EC" id="2.7.13.3" evidence="3"/>
<dbReference type="SUPFAM" id="SSF55874">
    <property type="entry name" value="ATPase domain of HSP90 chaperone/DNA topoisomerase II/histidine kinase"/>
    <property type="match status" value="1"/>
</dbReference>
<dbReference type="InterPro" id="IPR050980">
    <property type="entry name" value="2C_sensor_his_kinase"/>
</dbReference>
<dbReference type="CDD" id="cd00082">
    <property type="entry name" value="HisKA"/>
    <property type="match status" value="1"/>
</dbReference>
<dbReference type="PRINTS" id="PR00344">
    <property type="entry name" value="BCTRLSENSOR"/>
</dbReference>
<sequence>MDEFGRGILKSKNFKPTGALEIRKAGLAFLKMKSRIEKQITKRTTMLAMISHDLRTPLTRMKLQLELMDENEETDGLKQDILTMQQMINSYLDFARGESAEQFKEVFILSWIKSFLNKWSHIDIKFINPTKLDGVKLRIKPHSFERALSNLISNAIKYGTKVRISLNANSSNLSIIIEDNGSGIDNAEKPLVLKPFYRSDKARQLDNSSNVGLGLAITREIVKDHNGFLYLEDSKDLGGLSVRVEIPVYTKIEF</sequence>
<keyword evidence="12" id="KW-0472">Membrane</keyword>
<keyword evidence="9" id="KW-0418">Kinase</keyword>
<accession>Q1RII9</accession>
<evidence type="ECO:0000256" key="5">
    <source>
        <dbReference type="ARBA" id="ARBA00022519"/>
    </source>
</evidence>
<dbReference type="KEGG" id="rbe:RBE_0744"/>
<keyword evidence="8" id="KW-0812">Transmembrane</keyword>
<keyword evidence="6" id="KW-0597">Phosphoprotein</keyword>
<dbReference type="AlphaFoldDB" id="Q1RII9"/>
<dbReference type="InterPro" id="IPR004358">
    <property type="entry name" value="Sig_transdc_His_kin-like_C"/>
</dbReference>
<keyword evidence="7 14" id="KW-0808">Transferase</keyword>
<dbReference type="SMART" id="SM00387">
    <property type="entry name" value="HATPase_c"/>
    <property type="match status" value="1"/>
</dbReference>
<dbReference type="InterPro" id="IPR036097">
    <property type="entry name" value="HisK_dim/P_sf"/>
</dbReference>
<dbReference type="HOGENOM" id="CLU_000445_89_27_5"/>
<dbReference type="GO" id="GO:0000155">
    <property type="term" value="F:phosphorelay sensor kinase activity"/>
    <property type="evidence" value="ECO:0007669"/>
    <property type="project" value="InterPro"/>
</dbReference>
<evidence type="ECO:0000259" key="13">
    <source>
        <dbReference type="PROSITE" id="PS50109"/>
    </source>
</evidence>
<evidence type="ECO:0000256" key="12">
    <source>
        <dbReference type="ARBA" id="ARBA00023136"/>
    </source>
</evidence>
<dbReference type="Gene3D" id="3.30.565.10">
    <property type="entry name" value="Histidine kinase-like ATPase, C-terminal domain"/>
    <property type="match status" value="1"/>
</dbReference>
<dbReference type="InterPro" id="IPR036890">
    <property type="entry name" value="HATPase_C_sf"/>
</dbReference>
<proteinExistence type="predicted"/>
<organism evidence="14 15">
    <name type="scientific">Rickettsia bellii (strain RML369-C)</name>
    <dbReference type="NCBI Taxonomy" id="336407"/>
    <lineage>
        <taxon>Bacteria</taxon>
        <taxon>Pseudomonadati</taxon>
        <taxon>Pseudomonadota</taxon>
        <taxon>Alphaproteobacteria</taxon>
        <taxon>Rickettsiales</taxon>
        <taxon>Rickettsiaceae</taxon>
        <taxon>Rickettsieae</taxon>
        <taxon>Rickettsia</taxon>
        <taxon>belli group</taxon>
    </lineage>
</organism>
<evidence type="ECO:0000256" key="6">
    <source>
        <dbReference type="ARBA" id="ARBA00022553"/>
    </source>
</evidence>
<evidence type="ECO:0000256" key="9">
    <source>
        <dbReference type="ARBA" id="ARBA00022777"/>
    </source>
</evidence>
<evidence type="ECO:0000256" key="1">
    <source>
        <dbReference type="ARBA" id="ARBA00000085"/>
    </source>
</evidence>
<dbReference type="SMART" id="SM00388">
    <property type="entry name" value="HisKA"/>
    <property type="match status" value="1"/>
</dbReference>
<evidence type="ECO:0000256" key="11">
    <source>
        <dbReference type="ARBA" id="ARBA00023012"/>
    </source>
</evidence>
<evidence type="ECO:0000256" key="3">
    <source>
        <dbReference type="ARBA" id="ARBA00012438"/>
    </source>
</evidence>
<dbReference type="GO" id="GO:0005886">
    <property type="term" value="C:plasma membrane"/>
    <property type="evidence" value="ECO:0007669"/>
    <property type="project" value="UniProtKB-SubCell"/>
</dbReference>
<dbReference type="Pfam" id="PF00512">
    <property type="entry name" value="HisKA"/>
    <property type="match status" value="1"/>
</dbReference>
<keyword evidence="11" id="KW-0902">Two-component regulatory system</keyword>
<keyword evidence="10" id="KW-1133">Transmembrane helix</keyword>
<dbReference type="PROSITE" id="PS50109">
    <property type="entry name" value="HIS_KIN"/>
    <property type="match status" value="1"/>
</dbReference>
<dbReference type="InterPro" id="IPR005467">
    <property type="entry name" value="His_kinase_dom"/>
</dbReference>
<evidence type="ECO:0000313" key="14">
    <source>
        <dbReference type="EMBL" id="ABE04825.1"/>
    </source>
</evidence>
<dbReference type="eggNOG" id="COG2205">
    <property type="taxonomic scope" value="Bacteria"/>
</dbReference>
<protein>
    <recommendedName>
        <fullName evidence="3">histidine kinase</fullName>
        <ecNumber evidence="3">2.7.13.3</ecNumber>
    </recommendedName>
</protein>
<evidence type="ECO:0000256" key="10">
    <source>
        <dbReference type="ARBA" id="ARBA00022989"/>
    </source>
</evidence>